<evidence type="ECO:0000256" key="1">
    <source>
        <dbReference type="ARBA" id="ARBA00004141"/>
    </source>
</evidence>
<keyword evidence="2 6" id="KW-0812">Transmembrane</keyword>
<evidence type="ECO:0000256" key="2">
    <source>
        <dbReference type="ARBA" id="ARBA00022692"/>
    </source>
</evidence>
<feature type="transmembrane region" description="Helical" evidence="6">
    <location>
        <begin position="360"/>
        <end position="377"/>
    </location>
</feature>
<dbReference type="SUPFAM" id="SSF103473">
    <property type="entry name" value="MFS general substrate transporter"/>
    <property type="match status" value="1"/>
</dbReference>
<dbReference type="KEGG" id="tut:107360817"/>
<dbReference type="HOGENOM" id="CLU_001265_5_0_1"/>
<dbReference type="GO" id="GO:0016020">
    <property type="term" value="C:membrane"/>
    <property type="evidence" value="ECO:0007669"/>
    <property type="project" value="UniProtKB-SubCell"/>
</dbReference>
<dbReference type="InterPro" id="IPR036259">
    <property type="entry name" value="MFS_trans_sf"/>
</dbReference>
<feature type="region of interest" description="Disordered" evidence="5">
    <location>
        <begin position="459"/>
        <end position="490"/>
    </location>
</feature>
<evidence type="ECO:0000256" key="5">
    <source>
        <dbReference type="SAM" id="MobiDB-lite"/>
    </source>
</evidence>
<dbReference type="OMA" id="CETIAMF"/>
<dbReference type="Proteomes" id="UP000015104">
    <property type="component" value="Unassembled WGS sequence"/>
</dbReference>
<feature type="transmembrane region" description="Helical" evidence="6">
    <location>
        <begin position="197"/>
        <end position="217"/>
    </location>
</feature>
<dbReference type="Pfam" id="PF07690">
    <property type="entry name" value="MFS_1"/>
    <property type="match status" value="1"/>
</dbReference>
<dbReference type="EMBL" id="CAEY01001585">
    <property type="status" value="NOT_ANNOTATED_CDS"/>
    <property type="molecule type" value="Genomic_DNA"/>
</dbReference>
<feature type="domain" description="Major facilitator superfamily (MFS) profile" evidence="7">
    <location>
        <begin position="33"/>
        <end position="453"/>
    </location>
</feature>
<dbReference type="PROSITE" id="PS50850">
    <property type="entry name" value="MFS"/>
    <property type="match status" value="1"/>
</dbReference>
<dbReference type="STRING" id="32264.T1K5B9"/>
<dbReference type="FunFam" id="1.20.1250.20:FF:000532">
    <property type="entry name" value="SLC (SoLute Carrier) homolog"/>
    <property type="match status" value="1"/>
</dbReference>
<feature type="transmembrane region" description="Helical" evidence="6">
    <location>
        <begin position="389"/>
        <end position="417"/>
    </location>
</feature>
<dbReference type="OrthoDB" id="2985014at2759"/>
<feature type="transmembrane region" description="Helical" evidence="6">
    <location>
        <begin position="12"/>
        <end position="34"/>
    </location>
</feature>
<comment type="subcellular location">
    <subcellularLocation>
        <location evidence="1">Membrane</location>
        <topology evidence="1">Multi-pass membrane protein</topology>
    </subcellularLocation>
</comment>
<dbReference type="InterPro" id="IPR011701">
    <property type="entry name" value="MFS"/>
</dbReference>
<dbReference type="InterPro" id="IPR020846">
    <property type="entry name" value="MFS_dom"/>
</dbReference>
<accession>T1K5B9</accession>
<name>T1K5B9_TETUR</name>
<evidence type="ECO:0000256" key="4">
    <source>
        <dbReference type="ARBA" id="ARBA00023136"/>
    </source>
</evidence>
<keyword evidence="3 6" id="KW-1133">Transmembrane helix</keyword>
<evidence type="ECO:0000256" key="6">
    <source>
        <dbReference type="SAM" id="Phobius"/>
    </source>
</evidence>
<feature type="transmembrane region" description="Helical" evidence="6">
    <location>
        <begin position="104"/>
        <end position="123"/>
    </location>
</feature>
<feature type="transmembrane region" description="Helical" evidence="6">
    <location>
        <begin position="135"/>
        <end position="156"/>
    </location>
</feature>
<sequence>MTVSQSWLSLHFRYYVLLATAASSAFMFSSRCVINFAILAMVTVESNSTLIIPEAEIGLLPSKAPTLDWDQEQQGIVIGSYHYVYTLLQISTGILADKFDAVKLTILSHFFASLATLAFPLAATTSYGLAITLRVLQGLCHAPIFPCCLVVFENWFTPQEKALAIGAMTFAYNLGTAIVMPVTAWLCINGFAGGWPSAFYCMGIANLIYIALLYLTVSSNPNDSRLISETEKTLISSYLQTKPKSKNPTPWKAMFTSVPLWSATIARGILSTAYNVVNSRIPLYLEIILGYPLQKNGFINSAFYLIDACSQLISGPLSRYIASKGYLSLGATHKLFESISLLGPACFLLSIPFLSGRADVIIFGLIMTMFSMGFATGGDIQMVPEIAPAFVGTVFGFSNTLSCAAGFISPMTIGYILEDQVFSVDRWNMVFFLFGGLQIIGAAQFILFASSNPQPWGVIEETPSKNGDIEMSDKKADKSRDKSVNPRSIN</sequence>
<keyword evidence="4 6" id="KW-0472">Membrane</keyword>
<protein>
    <recommendedName>
        <fullName evidence="7">Major facilitator superfamily (MFS) profile domain-containing protein</fullName>
    </recommendedName>
</protein>
<feature type="transmembrane region" description="Helical" evidence="6">
    <location>
        <begin position="163"/>
        <end position="191"/>
    </location>
</feature>
<dbReference type="EnsemblMetazoa" id="tetur05g05720.1">
    <property type="protein sequence ID" value="tetur05g05720.1"/>
    <property type="gene ID" value="tetur05g05720"/>
</dbReference>
<evidence type="ECO:0000259" key="7">
    <source>
        <dbReference type="PROSITE" id="PS50850"/>
    </source>
</evidence>
<dbReference type="Gene3D" id="1.20.1250.20">
    <property type="entry name" value="MFS general substrate transporter like domains"/>
    <property type="match status" value="2"/>
</dbReference>
<proteinExistence type="predicted"/>
<dbReference type="AlphaFoldDB" id="T1K5B9"/>
<reference evidence="8" key="2">
    <citation type="submission" date="2015-06" db="UniProtKB">
        <authorList>
            <consortium name="EnsemblMetazoa"/>
        </authorList>
    </citation>
    <scope>IDENTIFICATION</scope>
</reference>
<dbReference type="InterPro" id="IPR050382">
    <property type="entry name" value="MFS_Na/Anion_cotransporter"/>
</dbReference>
<reference evidence="9" key="1">
    <citation type="submission" date="2011-08" db="EMBL/GenBank/DDBJ databases">
        <authorList>
            <person name="Rombauts S."/>
        </authorList>
    </citation>
    <scope>NUCLEOTIDE SEQUENCE</scope>
    <source>
        <strain evidence="9">London</strain>
    </source>
</reference>
<feature type="transmembrane region" description="Helical" evidence="6">
    <location>
        <begin position="429"/>
        <end position="449"/>
    </location>
</feature>
<evidence type="ECO:0000256" key="3">
    <source>
        <dbReference type="ARBA" id="ARBA00022989"/>
    </source>
</evidence>
<dbReference type="PANTHER" id="PTHR11662:SF399">
    <property type="entry name" value="FI19708P1-RELATED"/>
    <property type="match status" value="1"/>
</dbReference>
<gene>
    <name evidence="8" type="primary">107360817</name>
</gene>
<organism evidence="8 9">
    <name type="scientific">Tetranychus urticae</name>
    <name type="common">Two-spotted spider mite</name>
    <dbReference type="NCBI Taxonomy" id="32264"/>
    <lineage>
        <taxon>Eukaryota</taxon>
        <taxon>Metazoa</taxon>
        <taxon>Ecdysozoa</taxon>
        <taxon>Arthropoda</taxon>
        <taxon>Chelicerata</taxon>
        <taxon>Arachnida</taxon>
        <taxon>Acari</taxon>
        <taxon>Acariformes</taxon>
        <taxon>Trombidiformes</taxon>
        <taxon>Prostigmata</taxon>
        <taxon>Eleutherengona</taxon>
        <taxon>Raphignathae</taxon>
        <taxon>Tetranychoidea</taxon>
        <taxon>Tetranychidae</taxon>
        <taxon>Tetranychus</taxon>
    </lineage>
</organism>
<keyword evidence="9" id="KW-1185">Reference proteome</keyword>
<feature type="compositionally biased region" description="Basic and acidic residues" evidence="5">
    <location>
        <begin position="467"/>
        <end position="484"/>
    </location>
</feature>
<dbReference type="PANTHER" id="PTHR11662">
    <property type="entry name" value="SOLUTE CARRIER FAMILY 17"/>
    <property type="match status" value="1"/>
</dbReference>
<dbReference type="eggNOG" id="KOG2532">
    <property type="taxonomic scope" value="Eukaryota"/>
</dbReference>
<dbReference type="GO" id="GO:0006820">
    <property type="term" value="P:monoatomic anion transport"/>
    <property type="evidence" value="ECO:0007669"/>
    <property type="project" value="TreeGrafter"/>
</dbReference>
<evidence type="ECO:0000313" key="9">
    <source>
        <dbReference type="Proteomes" id="UP000015104"/>
    </source>
</evidence>
<dbReference type="GO" id="GO:0022857">
    <property type="term" value="F:transmembrane transporter activity"/>
    <property type="evidence" value="ECO:0007669"/>
    <property type="project" value="InterPro"/>
</dbReference>
<evidence type="ECO:0000313" key="8">
    <source>
        <dbReference type="EnsemblMetazoa" id="tetur05g05720.1"/>
    </source>
</evidence>